<organism evidence="2 3">
    <name type="scientific">Trichoderma aggressivum f. europaeum</name>
    <dbReference type="NCBI Taxonomy" id="173218"/>
    <lineage>
        <taxon>Eukaryota</taxon>
        <taxon>Fungi</taxon>
        <taxon>Dikarya</taxon>
        <taxon>Ascomycota</taxon>
        <taxon>Pezizomycotina</taxon>
        <taxon>Sordariomycetes</taxon>
        <taxon>Hypocreomycetidae</taxon>
        <taxon>Hypocreales</taxon>
        <taxon>Hypocreaceae</taxon>
        <taxon>Trichoderma</taxon>
    </lineage>
</organism>
<evidence type="ECO:0000313" key="3">
    <source>
        <dbReference type="Proteomes" id="UP001273209"/>
    </source>
</evidence>
<keyword evidence="3" id="KW-1185">Reference proteome</keyword>
<name>A0AAE1MAB2_9HYPO</name>
<feature type="transmembrane region" description="Helical" evidence="1">
    <location>
        <begin position="199"/>
        <end position="220"/>
    </location>
</feature>
<dbReference type="RefSeq" id="XP_062760971.1">
    <property type="nucleotide sequence ID" value="XM_062901217.1"/>
</dbReference>
<dbReference type="Proteomes" id="UP001273209">
    <property type="component" value="Unassembled WGS sequence"/>
</dbReference>
<dbReference type="AlphaFoldDB" id="A0AAE1MAB2"/>
<gene>
    <name evidence="2" type="ORF">Triagg1_621</name>
</gene>
<sequence>MTLVMNWGSFLPSMAATNALYDGKSQPLLYNTSTHNHFEESPTMKALRMNTSESAISYRFLSLDGAENSDLDLASCLMMNEPMVSFGFTTGNDYKSASNSNNMRKPIYLDFSQFVYGPDDAEEEPALYVDIEFDEESPGVQNNDIGQILNINSLVGSVQPDNLTLSFFDFPHALQNLALVESGPSQLEQQKGNDQFREFLSLYLSVVSTIGGVIGYVAAMADMPDVVDAAANLGFIVGVGNTVLEIRSSLEDPRNSRLGYFARLLWKIWSMIRGSKNATEDE</sequence>
<accession>A0AAE1MAB2</accession>
<evidence type="ECO:0000313" key="2">
    <source>
        <dbReference type="EMBL" id="KAK4085631.1"/>
    </source>
</evidence>
<proteinExistence type="predicted"/>
<reference evidence="2" key="1">
    <citation type="submission" date="2023-11" db="EMBL/GenBank/DDBJ databases">
        <title>The genome sequences of three competitors of mushroom-forming fungi.</title>
        <authorList>
            <person name="Beijen E."/>
            <person name="Ohm R.A."/>
        </authorList>
    </citation>
    <scope>NUCLEOTIDE SEQUENCE</scope>
    <source>
        <strain evidence="2">CBS 100526</strain>
    </source>
</reference>
<keyword evidence="1" id="KW-1133">Transmembrane helix</keyword>
<dbReference type="GeneID" id="87920714"/>
<evidence type="ECO:0000256" key="1">
    <source>
        <dbReference type="SAM" id="Phobius"/>
    </source>
</evidence>
<comment type="caution">
    <text evidence="2">The sequence shown here is derived from an EMBL/GenBank/DDBJ whole genome shotgun (WGS) entry which is preliminary data.</text>
</comment>
<protein>
    <submittedName>
        <fullName evidence="2">Uncharacterized protein</fullName>
    </submittedName>
</protein>
<keyword evidence="1" id="KW-0472">Membrane</keyword>
<dbReference type="EMBL" id="JAWRVG010000001">
    <property type="protein sequence ID" value="KAK4085631.1"/>
    <property type="molecule type" value="Genomic_DNA"/>
</dbReference>
<keyword evidence="1" id="KW-0812">Transmembrane</keyword>